<evidence type="ECO:0000313" key="4">
    <source>
        <dbReference type="EMBL" id="ELZ09111.1"/>
    </source>
</evidence>
<gene>
    <name evidence="4" type="ORF">C479_12017</name>
</gene>
<protein>
    <recommendedName>
        <fullName evidence="3">Pyridoxamine 5'-phosphate oxidase N-terminal domain-containing protein</fullName>
    </recommendedName>
</protein>
<dbReference type="RefSeq" id="WP_007702803.1">
    <property type="nucleotide sequence ID" value="NZ_AOIQ01000018.1"/>
</dbReference>
<dbReference type="GO" id="GO:0005829">
    <property type="term" value="C:cytosol"/>
    <property type="evidence" value="ECO:0007669"/>
    <property type="project" value="TreeGrafter"/>
</dbReference>
<accession>M0BDZ4</accession>
<name>M0BDZ4_9EURY</name>
<dbReference type="SUPFAM" id="SSF50475">
    <property type="entry name" value="FMN-binding split barrel"/>
    <property type="match status" value="1"/>
</dbReference>
<dbReference type="PANTHER" id="PTHR35176:SF6">
    <property type="entry name" value="HEME OXYGENASE HI_0854-RELATED"/>
    <property type="match status" value="1"/>
</dbReference>
<dbReference type="OrthoDB" id="10511at2157"/>
<dbReference type="NCBIfam" id="TIGR03618">
    <property type="entry name" value="Rv1155_F420"/>
    <property type="match status" value="1"/>
</dbReference>
<dbReference type="PANTHER" id="PTHR35176">
    <property type="entry name" value="HEME OXYGENASE HI_0854-RELATED"/>
    <property type="match status" value="1"/>
</dbReference>
<dbReference type="AlphaFoldDB" id="M0BDZ4"/>
<evidence type="ECO:0000313" key="5">
    <source>
        <dbReference type="Proteomes" id="UP000011560"/>
    </source>
</evidence>
<sequence length="133" mass="14963">MAEIPTDATDLFTKQTFAHVSTLLPDGAPHTTPVWIDYDVDANRILVNTERDRRKDKNVRADPRVSVSMTDPDDPYRMLSVTGEVDELTTDGAREHADELAGRYTGTAEYPSPIQTERVIMRIRPDQVRYSGA</sequence>
<dbReference type="STRING" id="1227490.C479_12017"/>
<dbReference type="GO" id="GO:0016627">
    <property type="term" value="F:oxidoreductase activity, acting on the CH-CH group of donors"/>
    <property type="evidence" value="ECO:0007669"/>
    <property type="project" value="TreeGrafter"/>
</dbReference>
<dbReference type="Gene3D" id="2.30.110.10">
    <property type="entry name" value="Electron Transport, Fmn-binding Protein, Chain A"/>
    <property type="match status" value="1"/>
</dbReference>
<dbReference type="EMBL" id="AOIQ01000018">
    <property type="protein sequence ID" value="ELZ09111.1"/>
    <property type="molecule type" value="Genomic_DNA"/>
</dbReference>
<organism evidence="4 5">
    <name type="scientific">Halovivax asiaticus JCM 14624</name>
    <dbReference type="NCBI Taxonomy" id="1227490"/>
    <lineage>
        <taxon>Archaea</taxon>
        <taxon>Methanobacteriati</taxon>
        <taxon>Methanobacteriota</taxon>
        <taxon>Stenosarchaea group</taxon>
        <taxon>Halobacteria</taxon>
        <taxon>Halobacteriales</taxon>
        <taxon>Natrialbaceae</taxon>
        <taxon>Halovivax</taxon>
    </lineage>
</organism>
<dbReference type="InterPro" id="IPR012349">
    <property type="entry name" value="Split_barrel_FMN-bd"/>
</dbReference>
<evidence type="ECO:0000259" key="3">
    <source>
        <dbReference type="Pfam" id="PF01243"/>
    </source>
</evidence>
<reference evidence="4 5" key="1">
    <citation type="journal article" date="2014" name="PLoS Genet.">
        <title>Phylogenetically driven sequencing of extremely halophilic archaea reveals strategies for static and dynamic osmo-response.</title>
        <authorList>
            <person name="Becker E.A."/>
            <person name="Seitzer P.M."/>
            <person name="Tritt A."/>
            <person name="Larsen D."/>
            <person name="Krusor M."/>
            <person name="Yao A.I."/>
            <person name="Wu D."/>
            <person name="Madern D."/>
            <person name="Eisen J.A."/>
            <person name="Darling A.E."/>
            <person name="Facciotti M.T."/>
        </authorList>
    </citation>
    <scope>NUCLEOTIDE SEQUENCE [LARGE SCALE GENOMIC DNA]</scope>
    <source>
        <strain evidence="4 5">JCM 14624</strain>
    </source>
</reference>
<feature type="domain" description="Pyridoxamine 5'-phosphate oxidase N-terminal" evidence="3">
    <location>
        <begin position="9"/>
        <end position="130"/>
    </location>
</feature>
<feature type="region of interest" description="Disordered" evidence="2">
    <location>
        <begin position="51"/>
        <end position="77"/>
    </location>
</feature>
<evidence type="ECO:0000256" key="2">
    <source>
        <dbReference type="SAM" id="MobiDB-lite"/>
    </source>
</evidence>
<keyword evidence="1" id="KW-0560">Oxidoreductase</keyword>
<dbReference type="Proteomes" id="UP000011560">
    <property type="component" value="Unassembled WGS sequence"/>
</dbReference>
<dbReference type="Pfam" id="PF01243">
    <property type="entry name" value="PNPOx_N"/>
    <property type="match status" value="1"/>
</dbReference>
<dbReference type="InterPro" id="IPR019920">
    <property type="entry name" value="F420-binding_dom_put"/>
</dbReference>
<dbReference type="GO" id="GO:0070967">
    <property type="term" value="F:coenzyme F420 binding"/>
    <property type="evidence" value="ECO:0007669"/>
    <property type="project" value="TreeGrafter"/>
</dbReference>
<proteinExistence type="predicted"/>
<comment type="caution">
    <text evidence="4">The sequence shown here is derived from an EMBL/GenBank/DDBJ whole genome shotgun (WGS) entry which is preliminary data.</text>
</comment>
<feature type="compositionally biased region" description="Basic and acidic residues" evidence="2">
    <location>
        <begin position="51"/>
        <end position="63"/>
    </location>
</feature>
<dbReference type="InterPro" id="IPR052019">
    <property type="entry name" value="F420H2_bilvrd_red/Heme_oxyg"/>
</dbReference>
<keyword evidence="5" id="KW-1185">Reference proteome</keyword>
<dbReference type="PATRIC" id="fig|1227490.4.peg.2450"/>
<evidence type="ECO:0000256" key="1">
    <source>
        <dbReference type="ARBA" id="ARBA00023002"/>
    </source>
</evidence>
<dbReference type="InterPro" id="IPR011576">
    <property type="entry name" value="Pyridox_Oxase_N"/>
</dbReference>